<organism evidence="1 2">
    <name type="scientific">Gigaspora margarita</name>
    <dbReference type="NCBI Taxonomy" id="4874"/>
    <lineage>
        <taxon>Eukaryota</taxon>
        <taxon>Fungi</taxon>
        <taxon>Fungi incertae sedis</taxon>
        <taxon>Mucoromycota</taxon>
        <taxon>Glomeromycotina</taxon>
        <taxon>Glomeromycetes</taxon>
        <taxon>Diversisporales</taxon>
        <taxon>Gigasporaceae</taxon>
        <taxon>Gigaspora</taxon>
    </lineage>
</organism>
<name>A0A8H4APX6_GIGMA</name>
<accession>A0A8H4APX6</accession>
<dbReference type="Proteomes" id="UP000439903">
    <property type="component" value="Unassembled WGS sequence"/>
</dbReference>
<reference evidence="1 2" key="1">
    <citation type="journal article" date="2019" name="Environ. Microbiol.">
        <title>At the nexus of three kingdoms: the genome of the mycorrhizal fungus Gigaspora margarita provides insights into plant, endobacterial and fungal interactions.</title>
        <authorList>
            <person name="Venice F."/>
            <person name="Ghignone S."/>
            <person name="Salvioli di Fossalunga A."/>
            <person name="Amselem J."/>
            <person name="Novero M."/>
            <person name="Xianan X."/>
            <person name="Sedzielewska Toro K."/>
            <person name="Morin E."/>
            <person name="Lipzen A."/>
            <person name="Grigoriev I.V."/>
            <person name="Henrissat B."/>
            <person name="Martin F.M."/>
            <person name="Bonfante P."/>
        </authorList>
    </citation>
    <scope>NUCLEOTIDE SEQUENCE [LARGE SCALE GENOMIC DNA]</scope>
    <source>
        <strain evidence="1 2">BEG34</strain>
    </source>
</reference>
<protein>
    <submittedName>
        <fullName evidence="1">Uncharacterized protein</fullName>
    </submittedName>
</protein>
<evidence type="ECO:0000313" key="2">
    <source>
        <dbReference type="Proteomes" id="UP000439903"/>
    </source>
</evidence>
<dbReference type="EMBL" id="WTPW01000346">
    <property type="protein sequence ID" value="KAF0520755.1"/>
    <property type="molecule type" value="Genomic_DNA"/>
</dbReference>
<keyword evidence="2" id="KW-1185">Reference proteome</keyword>
<evidence type="ECO:0000313" key="1">
    <source>
        <dbReference type="EMBL" id="KAF0520755.1"/>
    </source>
</evidence>
<dbReference type="AlphaFoldDB" id="A0A8H4APX6"/>
<comment type="caution">
    <text evidence="1">The sequence shown here is derived from an EMBL/GenBank/DDBJ whole genome shotgun (WGS) entry which is preliminary data.</text>
</comment>
<proteinExistence type="predicted"/>
<sequence length="210" mass="24961">MLPWDQRNVLNNLVQGAMHSQNETIRQEHHNKYMELLTAQEEQMDKIANRLLNLPKSPINFKFSGNWTTGKQQQTYRPKTPSSLRNSVDIAQEELDEIFRTPKINLEEGQTLSLPKNRTFSPIRKQNKRMYITYNESLLIYNPKKLKQYILSLLSQFKSQPSHNEITDELESKRFWNNFEPNKKNYYITQEDLKIEKKDSPKDTISQEKN</sequence>
<gene>
    <name evidence="1" type="ORF">F8M41_016140</name>
</gene>